<comment type="caution">
    <text evidence="12">The sequence shown here is derived from an EMBL/GenBank/DDBJ whole genome shotgun (WGS) entry which is preliminary data.</text>
</comment>
<proteinExistence type="inferred from homology"/>
<comment type="similarity">
    <text evidence="3 10">Belongs to the FKBP-type PPIase family.</text>
</comment>
<sequence length="186" mass="19548">MKVEKNKMVAVDYKLTVDGAIADQSQPGAPLEFICGTGMLLPKFEEAILGKEPGEKVAFTLSPKDGYGEVIAEAIVDLPKNTFMVDGKLAEDILFAGSQVPMSDAQGNRMIGTIKEVGEETVKMDFNHPMAGKTLNFEVEVVSVRDVTPEDLQSAGGCSCGCDGGCGDHEGGCSDHKGGCGEGCCH</sequence>
<dbReference type="GO" id="GO:0042026">
    <property type="term" value="P:protein refolding"/>
    <property type="evidence" value="ECO:0007669"/>
    <property type="project" value="UniProtKB-ARBA"/>
</dbReference>
<feature type="domain" description="PPIase FKBP-type" evidence="11">
    <location>
        <begin position="6"/>
        <end position="85"/>
    </location>
</feature>
<evidence type="ECO:0000256" key="3">
    <source>
        <dbReference type="ARBA" id="ARBA00006577"/>
    </source>
</evidence>
<evidence type="ECO:0000256" key="7">
    <source>
        <dbReference type="ARBA" id="ARBA00023235"/>
    </source>
</evidence>
<dbReference type="Gene3D" id="3.10.50.40">
    <property type="match status" value="1"/>
</dbReference>
<evidence type="ECO:0000256" key="8">
    <source>
        <dbReference type="ARBA" id="ARBA00037071"/>
    </source>
</evidence>
<comment type="subcellular location">
    <subcellularLocation>
        <location evidence="2">Cytoplasm</location>
    </subcellularLocation>
</comment>
<evidence type="ECO:0000313" key="13">
    <source>
        <dbReference type="Proteomes" id="UP000187417"/>
    </source>
</evidence>
<dbReference type="GO" id="GO:0005737">
    <property type="term" value="C:cytoplasm"/>
    <property type="evidence" value="ECO:0007669"/>
    <property type="project" value="UniProtKB-SubCell"/>
</dbReference>
<dbReference type="PANTHER" id="PTHR47861:SF3">
    <property type="entry name" value="FKBP-TYPE PEPTIDYL-PROLYL CIS-TRANS ISOMERASE SLYD"/>
    <property type="match status" value="1"/>
</dbReference>
<dbReference type="GeneID" id="73803620"/>
<dbReference type="GO" id="GO:0003755">
    <property type="term" value="F:peptidyl-prolyl cis-trans isomerase activity"/>
    <property type="evidence" value="ECO:0007669"/>
    <property type="project" value="UniProtKB-UniRule"/>
</dbReference>
<evidence type="ECO:0000259" key="11">
    <source>
        <dbReference type="PROSITE" id="PS50059"/>
    </source>
</evidence>
<evidence type="ECO:0000256" key="9">
    <source>
        <dbReference type="PROSITE-ProRule" id="PRU00277"/>
    </source>
</evidence>
<evidence type="ECO:0000256" key="10">
    <source>
        <dbReference type="RuleBase" id="RU003915"/>
    </source>
</evidence>
<protein>
    <recommendedName>
        <fullName evidence="10">Peptidyl-prolyl cis-trans isomerase</fullName>
        <ecNumber evidence="10">5.2.1.8</ecNumber>
    </recommendedName>
</protein>
<reference evidence="12 13" key="1">
    <citation type="journal article" date="2016" name="Nat. Biotechnol.">
        <title>Measurement of bacterial replication rates in microbial communities.</title>
        <authorList>
            <person name="Brown C.T."/>
            <person name="Olm M.R."/>
            <person name="Thomas B.C."/>
            <person name="Banfield J.F."/>
        </authorList>
    </citation>
    <scope>NUCLEOTIDE SEQUENCE [LARGE SCALE GENOMIC DNA]</scope>
    <source>
        <strain evidence="12">CAG:67_53_122</strain>
    </source>
</reference>
<dbReference type="EMBL" id="MNQH01000030">
    <property type="protein sequence ID" value="OKY94129.1"/>
    <property type="molecule type" value="Genomic_DNA"/>
</dbReference>
<dbReference type="Pfam" id="PF00254">
    <property type="entry name" value="FKBP_C"/>
    <property type="match status" value="1"/>
</dbReference>
<comment type="catalytic activity">
    <reaction evidence="1 9 10">
        <text>[protein]-peptidylproline (omega=180) = [protein]-peptidylproline (omega=0)</text>
        <dbReference type="Rhea" id="RHEA:16237"/>
        <dbReference type="Rhea" id="RHEA-COMP:10747"/>
        <dbReference type="Rhea" id="RHEA-COMP:10748"/>
        <dbReference type="ChEBI" id="CHEBI:83833"/>
        <dbReference type="ChEBI" id="CHEBI:83834"/>
        <dbReference type="EC" id="5.2.1.8"/>
    </reaction>
</comment>
<keyword evidence="5 9" id="KW-0697">Rotamase</keyword>
<evidence type="ECO:0000256" key="1">
    <source>
        <dbReference type="ARBA" id="ARBA00000971"/>
    </source>
</evidence>
<keyword evidence="7 9" id="KW-0413">Isomerase</keyword>
<dbReference type="EC" id="5.2.1.8" evidence="10"/>
<dbReference type="InterPro" id="IPR046357">
    <property type="entry name" value="PPIase_dom_sf"/>
</dbReference>
<evidence type="ECO:0000256" key="5">
    <source>
        <dbReference type="ARBA" id="ARBA00023110"/>
    </source>
</evidence>
<accession>A0A1Q6F5E6</accession>
<dbReference type="PANTHER" id="PTHR47861">
    <property type="entry name" value="FKBP-TYPE PEPTIDYL-PROLYL CIS-TRANS ISOMERASE SLYD"/>
    <property type="match status" value="1"/>
</dbReference>
<dbReference type="SUPFAM" id="SSF54534">
    <property type="entry name" value="FKBP-like"/>
    <property type="match status" value="1"/>
</dbReference>
<gene>
    <name evidence="12" type="ORF">BHV66_06705</name>
</gene>
<dbReference type="AlphaFoldDB" id="A0A1Q6F5E6"/>
<keyword evidence="4" id="KW-0963">Cytoplasm</keyword>
<comment type="function">
    <text evidence="8">Also involved in hydrogenase metallocenter assembly, probably by participating in the nickel insertion step. This function in hydrogenase biosynthesis requires chaperone activity and the presence of the metal-binding domain, but not PPIase activity.</text>
</comment>
<keyword evidence="6" id="KW-0143">Chaperone</keyword>
<evidence type="ECO:0000256" key="4">
    <source>
        <dbReference type="ARBA" id="ARBA00022490"/>
    </source>
</evidence>
<dbReference type="RefSeq" id="WP_004329438.1">
    <property type="nucleotide sequence ID" value="NZ_BAAFKT010000005.1"/>
</dbReference>
<organism evidence="12 13">
    <name type="scientific">Alistipes putredinis</name>
    <dbReference type="NCBI Taxonomy" id="28117"/>
    <lineage>
        <taxon>Bacteria</taxon>
        <taxon>Pseudomonadati</taxon>
        <taxon>Bacteroidota</taxon>
        <taxon>Bacteroidia</taxon>
        <taxon>Bacteroidales</taxon>
        <taxon>Rikenellaceae</taxon>
        <taxon>Alistipes</taxon>
    </lineage>
</organism>
<dbReference type="STRING" id="28117.BHV66_06705"/>
<name>A0A1Q6F5E6_9BACT</name>
<dbReference type="Proteomes" id="UP000187417">
    <property type="component" value="Unassembled WGS sequence"/>
</dbReference>
<dbReference type="InterPro" id="IPR001179">
    <property type="entry name" value="PPIase_FKBP_dom"/>
</dbReference>
<evidence type="ECO:0000256" key="6">
    <source>
        <dbReference type="ARBA" id="ARBA00023186"/>
    </source>
</evidence>
<evidence type="ECO:0000256" key="2">
    <source>
        <dbReference type="ARBA" id="ARBA00004496"/>
    </source>
</evidence>
<dbReference type="PROSITE" id="PS50059">
    <property type="entry name" value="FKBP_PPIASE"/>
    <property type="match status" value="1"/>
</dbReference>
<evidence type="ECO:0000313" key="12">
    <source>
        <dbReference type="EMBL" id="OKY94129.1"/>
    </source>
</evidence>